<evidence type="ECO:0000313" key="2">
    <source>
        <dbReference type="EMBL" id="CAI5442912.1"/>
    </source>
</evidence>
<comment type="caution">
    <text evidence="2">The sequence shown here is derived from an EMBL/GenBank/DDBJ whole genome shotgun (WGS) entry which is preliminary data.</text>
</comment>
<reference evidence="2" key="1">
    <citation type="submission" date="2022-11" db="EMBL/GenBank/DDBJ databases">
        <authorList>
            <person name="Kikuchi T."/>
        </authorList>
    </citation>
    <scope>NUCLEOTIDE SEQUENCE</scope>
    <source>
        <strain evidence="2">PS1010</strain>
    </source>
</reference>
<dbReference type="EMBL" id="CANHGI010000002">
    <property type="protein sequence ID" value="CAI5442912.1"/>
    <property type="molecule type" value="Genomic_DNA"/>
</dbReference>
<feature type="domain" description="PAN-3" evidence="1">
    <location>
        <begin position="1"/>
        <end position="107"/>
    </location>
</feature>
<sequence length="138" mass="14858">MLIFYGSYGYANCTAQSGVTWDNCIDLCYASSDCYSAYSTSASTCNFCGFGGLKTIVFSSSETTTIIAVKSDETTCPASQNLTTEYINKVINFIFYELSPDFRPEGLANFGNGSLVWASGHPITGLDCATLQVETAFT</sequence>
<dbReference type="PANTHER" id="PTHR47629">
    <property type="entry name" value="C-TYPE LECTIN-RELATED"/>
    <property type="match status" value="1"/>
</dbReference>
<dbReference type="Pfam" id="PF08277">
    <property type="entry name" value="PAN_3"/>
    <property type="match status" value="1"/>
</dbReference>
<dbReference type="InterPro" id="IPR006583">
    <property type="entry name" value="PAN-3_domain"/>
</dbReference>
<dbReference type="AlphaFoldDB" id="A0A9P1MX33"/>
<evidence type="ECO:0000259" key="1">
    <source>
        <dbReference type="SMART" id="SM00605"/>
    </source>
</evidence>
<proteinExistence type="predicted"/>
<name>A0A9P1MX33_9PELO</name>
<organism evidence="2 3">
    <name type="scientific">Caenorhabditis angaria</name>
    <dbReference type="NCBI Taxonomy" id="860376"/>
    <lineage>
        <taxon>Eukaryota</taxon>
        <taxon>Metazoa</taxon>
        <taxon>Ecdysozoa</taxon>
        <taxon>Nematoda</taxon>
        <taxon>Chromadorea</taxon>
        <taxon>Rhabditida</taxon>
        <taxon>Rhabditina</taxon>
        <taxon>Rhabditomorpha</taxon>
        <taxon>Rhabditoidea</taxon>
        <taxon>Rhabditidae</taxon>
        <taxon>Peloderinae</taxon>
        <taxon>Caenorhabditis</taxon>
    </lineage>
</organism>
<dbReference type="Proteomes" id="UP001152747">
    <property type="component" value="Unassembled WGS sequence"/>
</dbReference>
<protein>
    <recommendedName>
        <fullName evidence="1">PAN-3 domain-containing protein</fullName>
    </recommendedName>
</protein>
<dbReference type="SMART" id="SM00605">
    <property type="entry name" value="CW"/>
    <property type="match status" value="1"/>
</dbReference>
<evidence type="ECO:0000313" key="3">
    <source>
        <dbReference type="Proteomes" id="UP001152747"/>
    </source>
</evidence>
<accession>A0A9P1MX33</accession>
<gene>
    <name evidence="2" type="ORF">CAMP_LOCUS5549</name>
</gene>
<keyword evidence="3" id="KW-1185">Reference proteome</keyword>